<protein>
    <submittedName>
        <fullName evidence="1">Uncharacterized protein</fullName>
    </submittedName>
</protein>
<accession>A0A495QFL7</accession>
<dbReference type="OrthoDB" id="5148951at2"/>
<dbReference type="RefSeq" id="WP_147449541.1">
    <property type="nucleotide sequence ID" value="NZ_RBWU01000006.1"/>
</dbReference>
<comment type="caution">
    <text evidence="1">The sequence shown here is derived from an EMBL/GenBank/DDBJ whole genome shotgun (WGS) entry which is preliminary data.</text>
</comment>
<dbReference type="AlphaFoldDB" id="A0A495QFL7"/>
<dbReference type="Proteomes" id="UP000274601">
    <property type="component" value="Unassembled WGS sequence"/>
</dbReference>
<evidence type="ECO:0000313" key="1">
    <source>
        <dbReference type="EMBL" id="RKS70722.1"/>
    </source>
</evidence>
<gene>
    <name evidence="1" type="ORF">BZB76_5201</name>
</gene>
<reference evidence="1 2" key="1">
    <citation type="submission" date="2018-10" db="EMBL/GenBank/DDBJ databases">
        <title>Genomic Encyclopedia of Archaeal and Bacterial Type Strains, Phase II (KMG-II): from individual species to whole genera.</title>
        <authorList>
            <person name="Goeker M."/>
        </authorList>
    </citation>
    <scope>NUCLEOTIDE SEQUENCE [LARGE SCALE GENOMIC DNA]</scope>
    <source>
        <strain evidence="1 2">DSM 43383</strain>
    </source>
</reference>
<name>A0A495QFL7_9ACTN</name>
<keyword evidence="2" id="KW-1185">Reference proteome</keyword>
<sequence>MSVNGGCWAGIDGSIRLTAVGFVGILKIVSGGVWLSQDHQLVPGAQIFRSGHRFFLEAYSASFCRLLLRSIEGDDGLGNHHTTTIDLLFHRTEAIKIETDLNGLTVRCAGPGEAEKIKRGLHGPYRDLGSRVFLLDSRGGTGYVVSGAVGWREGVLGPTRRSFFNEVNTPRDYEPRWPVQPLFGIEHGLKKASVQDLVQAVVQPGQVRREQYRMVHVLMARVDEHEVSAVGVFLTEEDADDAREQLSPTVSACWVEPLPIAL</sequence>
<proteinExistence type="predicted"/>
<dbReference type="EMBL" id="RBWU01000006">
    <property type="protein sequence ID" value="RKS70722.1"/>
    <property type="molecule type" value="Genomic_DNA"/>
</dbReference>
<organism evidence="1 2">
    <name type="scientific">Actinomadura pelletieri DSM 43383</name>
    <dbReference type="NCBI Taxonomy" id="1120940"/>
    <lineage>
        <taxon>Bacteria</taxon>
        <taxon>Bacillati</taxon>
        <taxon>Actinomycetota</taxon>
        <taxon>Actinomycetes</taxon>
        <taxon>Streptosporangiales</taxon>
        <taxon>Thermomonosporaceae</taxon>
        <taxon>Actinomadura</taxon>
    </lineage>
</organism>
<evidence type="ECO:0000313" key="2">
    <source>
        <dbReference type="Proteomes" id="UP000274601"/>
    </source>
</evidence>